<dbReference type="InterPro" id="IPR041881">
    <property type="entry name" value="PqqD_sf"/>
</dbReference>
<dbReference type="SFLD" id="SFLDG01067">
    <property type="entry name" value="SPASM/twitch_domain_containing"/>
    <property type="match status" value="1"/>
</dbReference>
<dbReference type="PANTHER" id="PTHR11228">
    <property type="entry name" value="RADICAL SAM DOMAIN PROTEIN"/>
    <property type="match status" value="1"/>
</dbReference>
<dbReference type="SFLD" id="SFLDS00029">
    <property type="entry name" value="Radical_SAM"/>
    <property type="match status" value="1"/>
</dbReference>
<keyword evidence="4" id="KW-0411">Iron-sulfur</keyword>
<sequence length="433" mass="49717">MKKYLGLIDEVYLKQQPDGSSLAYVSENYWDEMGINETAFEILKRLDGGHTFETLTDELSQHFKEEKAKAAIIISEFIESLEERALLRSYDEHQETPVDIRGSREYFVPDSMILELTHNCPLRCKHCYANAGIGSSMDIDKLMPLLEQLTSLGTNYFQLTGGEPFAYPYIEDVIDFLLAKKIKFSITTSGFYWNRRMERIMNKLIGKKVSIQVSLDGLAENHNKIRCDERAYDKAIRFIKESVARKISTSVATCLVQQDMEEIEELCGLVKDLGVYQYRLGIITDMGRAEDNHISSQITSKEYQYIMDHLKEKHQTRDFYIGRIEEFEDVACQTAKNCGAGYRLYNLTPKLTFSPCTIFKLNIGNLNTENLESIFARNTRLFSGMTPPSESICGSCELLESCKSCFAEGFSSRHKVERCHWHEDEYKNICAKA</sequence>
<evidence type="ECO:0000256" key="1">
    <source>
        <dbReference type="ARBA" id="ARBA00022691"/>
    </source>
</evidence>
<evidence type="ECO:0000256" key="4">
    <source>
        <dbReference type="ARBA" id="ARBA00023014"/>
    </source>
</evidence>
<evidence type="ECO:0000256" key="2">
    <source>
        <dbReference type="ARBA" id="ARBA00022723"/>
    </source>
</evidence>
<dbReference type="PROSITE" id="PS51918">
    <property type="entry name" value="RADICAL_SAM"/>
    <property type="match status" value="1"/>
</dbReference>
<gene>
    <name evidence="6" type="ORF">AALA52_01055</name>
</gene>
<dbReference type="EMBL" id="JBCLSH010000002">
    <property type="protein sequence ID" value="MEY8442859.1"/>
    <property type="molecule type" value="Genomic_DNA"/>
</dbReference>
<dbReference type="InterPro" id="IPR050377">
    <property type="entry name" value="Radical_SAM_PqqE_MftC-like"/>
</dbReference>
<dbReference type="InterPro" id="IPR008792">
    <property type="entry name" value="PQQD"/>
</dbReference>
<keyword evidence="3" id="KW-0408">Iron</keyword>
<comment type="caution">
    <text evidence="6">The sequence shown here is derived from an EMBL/GenBank/DDBJ whole genome shotgun (WGS) entry which is preliminary data.</text>
</comment>
<keyword evidence="1" id="KW-0949">S-adenosyl-L-methionine</keyword>
<dbReference type="CDD" id="cd01335">
    <property type="entry name" value="Radical_SAM"/>
    <property type="match status" value="1"/>
</dbReference>
<name>A0ABV4D1K5_9LACT</name>
<organism evidence="6 7">
    <name type="scientific">Lactococcus ileimucosae</name>
    <dbReference type="NCBI Taxonomy" id="2941329"/>
    <lineage>
        <taxon>Bacteria</taxon>
        <taxon>Bacillati</taxon>
        <taxon>Bacillota</taxon>
        <taxon>Bacilli</taxon>
        <taxon>Lactobacillales</taxon>
        <taxon>Streptococcaceae</taxon>
        <taxon>Lactococcus</taxon>
    </lineage>
</organism>
<dbReference type="SFLD" id="SFLDG01386">
    <property type="entry name" value="main_SPASM_domain-containing"/>
    <property type="match status" value="1"/>
</dbReference>
<evidence type="ECO:0000259" key="5">
    <source>
        <dbReference type="PROSITE" id="PS51918"/>
    </source>
</evidence>
<dbReference type="PANTHER" id="PTHR11228:SF7">
    <property type="entry name" value="PQQA PEPTIDE CYCLASE"/>
    <property type="match status" value="1"/>
</dbReference>
<evidence type="ECO:0000313" key="7">
    <source>
        <dbReference type="Proteomes" id="UP001565283"/>
    </source>
</evidence>
<dbReference type="InterPro" id="IPR007197">
    <property type="entry name" value="rSAM"/>
</dbReference>
<keyword evidence="7" id="KW-1185">Reference proteome</keyword>
<dbReference type="InterPro" id="IPR013785">
    <property type="entry name" value="Aldolase_TIM"/>
</dbReference>
<feature type="domain" description="Radical SAM core" evidence="5">
    <location>
        <begin position="106"/>
        <end position="317"/>
    </location>
</feature>
<dbReference type="InterPro" id="IPR058240">
    <property type="entry name" value="rSAM_sf"/>
</dbReference>
<dbReference type="Pfam" id="PF04055">
    <property type="entry name" value="Radical_SAM"/>
    <property type="match status" value="1"/>
</dbReference>
<reference evidence="6 7" key="1">
    <citation type="submission" date="2024-03" db="EMBL/GenBank/DDBJ databases">
        <title>Mouse gut bacterial collection (mGBC) of GemPharmatech.</title>
        <authorList>
            <person name="He Y."/>
            <person name="Dong L."/>
            <person name="Wu D."/>
            <person name="Gao X."/>
            <person name="Lin Z."/>
        </authorList>
    </citation>
    <scope>NUCLEOTIDE SEQUENCE [LARGE SCALE GENOMIC DNA]</scope>
    <source>
        <strain evidence="6 7">61-15</strain>
    </source>
</reference>
<dbReference type="RefSeq" id="WP_369947713.1">
    <property type="nucleotide sequence ID" value="NZ_JBCLSH010000002.1"/>
</dbReference>
<dbReference type="SUPFAM" id="SSF102114">
    <property type="entry name" value="Radical SAM enzymes"/>
    <property type="match status" value="1"/>
</dbReference>
<dbReference type="Pfam" id="PF05402">
    <property type="entry name" value="PqqD"/>
    <property type="match status" value="1"/>
</dbReference>
<dbReference type="Gene3D" id="1.10.10.1150">
    <property type="entry name" value="Coenzyme PQQ synthesis protein D (PqqD)"/>
    <property type="match status" value="1"/>
</dbReference>
<accession>A0ABV4D1K5</accession>
<proteinExistence type="predicted"/>
<keyword evidence="2" id="KW-0479">Metal-binding</keyword>
<evidence type="ECO:0000256" key="3">
    <source>
        <dbReference type="ARBA" id="ARBA00023004"/>
    </source>
</evidence>
<evidence type="ECO:0000313" key="6">
    <source>
        <dbReference type="EMBL" id="MEY8442859.1"/>
    </source>
</evidence>
<dbReference type="Gene3D" id="3.20.20.70">
    <property type="entry name" value="Aldolase class I"/>
    <property type="match status" value="1"/>
</dbReference>
<protein>
    <submittedName>
        <fullName evidence="6">PqqD family peptide modification chaperone</fullName>
    </submittedName>
</protein>
<dbReference type="Proteomes" id="UP001565283">
    <property type="component" value="Unassembled WGS sequence"/>
</dbReference>